<evidence type="ECO:0000313" key="1">
    <source>
        <dbReference type="EMBL" id="KAK3699838.1"/>
    </source>
</evidence>
<evidence type="ECO:0000313" key="2">
    <source>
        <dbReference type="Proteomes" id="UP001281147"/>
    </source>
</evidence>
<name>A0ACC3MPB5_9PEZI</name>
<proteinExistence type="predicted"/>
<comment type="caution">
    <text evidence="1">The sequence shown here is derived from an EMBL/GenBank/DDBJ whole genome shotgun (WGS) entry which is preliminary data.</text>
</comment>
<keyword evidence="2" id="KW-1185">Reference proteome</keyword>
<keyword evidence="1" id="KW-0648">Protein biosynthesis</keyword>
<reference evidence="1" key="1">
    <citation type="submission" date="2023-07" db="EMBL/GenBank/DDBJ databases">
        <title>Black Yeasts Isolated from many extreme environments.</title>
        <authorList>
            <person name="Coleine C."/>
            <person name="Stajich J.E."/>
            <person name="Selbmann L."/>
        </authorList>
    </citation>
    <scope>NUCLEOTIDE SEQUENCE</scope>
    <source>
        <strain evidence="1">CCFEE 5714</strain>
    </source>
</reference>
<dbReference type="Proteomes" id="UP001281147">
    <property type="component" value="Unassembled WGS sequence"/>
</dbReference>
<sequence length="204" mass="22923">MAPATSEAATSNHPTKDVASAEDQEVDLFDSDEEGNDPEVAKAREERLRKYKERKAGKSKPAAKTAVTLDVKPWDDETPMETLEANVRAIEKDGLVWGLSKLVNVGFGIQKLQINLVVEDEKVSTVELQAEIEGDEEHVQSTDVVSGFSRKAMFMRSRKANGMLLRLPCRSYNTRFEKYSWMKKTAALFEGLDWFGQGMLQHLL</sequence>
<organism evidence="1 2">
    <name type="scientific">Vermiconidia calcicola</name>
    <dbReference type="NCBI Taxonomy" id="1690605"/>
    <lineage>
        <taxon>Eukaryota</taxon>
        <taxon>Fungi</taxon>
        <taxon>Dikarya</taxon>
        <taxon>Ascomycota</taxon>
        <taxon>Pezizomycotina</taxon>
        <taxon>Dothideomycetes</taxon>
        <taxon>Dothideomycetidae</taxon>
        <taxon>Mycosphaerellales</taxon>
        <taxon>Extremaceae</taxon>
        <taxon>Vermiconidia</taxon>
    </lineage>
</organism>
<dbReference type="EMBL" id="JAUTXU010000192">
    <property type="protein sequence ID" value="KAK3699838.1"/>
    <property type="molecule type" value="Genomic_DNA"/>
</dbReference>
<protein>
    <submittedName>
        <fullName evidence="1">Translation elongation factor EF-1 beta subunit (EEF1B)</fullName>
    </submittedName>
</protein>
<gene>
    <name evidence="1" type="primary">TEF5_2</name>
    <name evidence="1" type="ORF">LTR37_016253</name>
</gene>
<keyword evidence="1" id="KW-0251">Elongation factor</keyword>
<accession>A0ACC3MPB5</accession>